<reference evidence="16" key="1">
    <citation type="journal article" date="2015" name="Insect Biochem. Mol. Biol.">
        <title>A reference gene set for chemosensory receptor genes of Manduca sexta.</title>
        <authorList>
            <person name="Koenig C."/>
            <person name="Hirsh A."/>
            <person name="Bucks S."/>
            <person name="Klinner C."/>
            <person name="Vogel H."/>
            <person name="Shukla A."/>
            <person name="Mansfield J.H."/>
            <person name="Morton B."/>
            <person name="Hansson B.S."/>
            <person name="Grosse-Wilde E."/>
        </authorList>
    </citation>
    <scope>NUCLEOTIDE SEQUENCE</scope>
</reference>
<keyword evidence="7" id="KW-0406">Ion transport</keyword>
<evidence type="ECO:0000256" key="6">
    <source>
        <dbReference type="ARBA" id="ARBA00022989"/>
    </source>
</evidence>
<name>A0A5K8B1J4_MANSE</name>
<keyword evidence="18" id="KW-1185">Reference proteome</keyword>
<keyword evidence="11" id="KW-1071">Ligand-gated ion channel</keyword>
<proteinExistence type="evidence at transcript level"/>
<dbReference type="InterPro" id="IPR052192">
    <property type="entry name" value="Insect_Ionotropic_Sensory_Rcpt"/>
</dbReference>
<comment type="subcellular location">
    <subcellularLocation>
        <location evidence="1">Cell membrane</location>
        <topology evidence="1">Multi-pass membrane protein</topology>
    </subcellularLocation>
</comment>
<reference evidence="17" key="2">
    <citation type="journal article" date="2016" name="Insect Biochem. Mol. Biol.">
        <title>Multifaceted biological insights from a draft genome sequence of the tobacco hornworm moth, Manduca sexta.</title>
        <authorList>
            <person name="Kanost M.R."/>
            <person name="Arrese E.L."/>
            <person name="Cao X."/>
            <person name="Chen Y.R."/>
            <person name="Chellapilla S."/>
            <person name="Goldsmith M.R."/>
            <person name="Grosse-Wilde E."/>
            <person name="Heckel D.G."/>
            <person name="Herndon N."/>
            <person name="Jiang H."/>
            <person name="Papanicolaou A."/>
            <person name="Qu J."/>
            <person name="Soulages J.L."/>
            <person name="Vogel H."/>
            <person name="Walters J."/>
            <person name="Waterhouse R.M."/>
            <person name="Ahn S.J."/>
            <person name="Almeida F.C."/>
            <person name="An C."/>
            <person name="Aqrawi P."/>
            <person name="Bretschneider A."/>
            <person name="Bryant W.B."/>
            <person name="Bucks S."/>
            <person name="Chao H."/>
            <person name="Chevignon G."/>
            <person name="Christen J.M."/>
            <person name="Clarke D.F."/>
            <person name="Dittmer N.T."/>
            <person name="Ferguson L.C.F."/>
            <person name="Garavelou S."/>
            <person name="Gordon K.H.J."/>
            <person name="Gunaratna R.T."/>
            <person name="Han Y."/>
            <person name="Hauser F."/>
            <person name="He Y."/>
            <person name="Heidel-Fischer H."/>
            <person name="Hirsh A."/>
            <person name="Hu Y."/>
            <person name="Jiang H."/>
            <person name="Kalra D."/>
            <person name="Klinner C."/>
            <person name="Konig C."/>
            <person name="Kovar C."/>
            <person name="Kroll A.R."/>
            <person name="Kuwar S.S."/>
            <person name="Lee S.L."/>
            <person name="Lehman R."/>
            <person name="Li K."/>
            <person name="Li Z."/>
            <person name="Liang H."/>
            <person name="Lovelace S."/>
            <person name="Lu Z."/>
            <person name="Mansfield J.H."/>
            <person name="McCulloch K.J."/>
            <person name="Mathew T."/>
            <person name="Morton B."/>
            <person name="Muzny D.M."/>
            <person name="Neunemann D."/>
            <person name="Ongeri F."/>
            <person name="Pauchet Y."/>
            <person name="Pu L.L."/>
            <person name="Pyrousis I."/>
            <person name="Rao X.J."/>
            <person name="Redding A."/>
            <person name="Roesel C."/>
            <person name="Sanchez-Gracia A."/>
            <person name="Schaack S."/>
            <person name="Shukla A."/>
            <person name="Tetreau G."/>
            <person name="Wang Y."/>
            <person name="Xiong G.H."/>
            <person name="Traut W."/>
            <person name="Walsh T.K."/>
            <person name="Worley K.C."/>
            <person name="Wu D."/>
            <person name="Wu W."/>
            <person name="Wu Y.Q."/>
            <person name="Zhang X."/>
            <person name="Zou Z."/>
            <person name="Zucker H."/>
            <person name="Briscoe A.D."/>
            <person name="Burmester T."/>
            <person name="Clem R.J."/>
            <person name="Feyereisen R."/>
            <person name="Grimmelikhuijzen C.J.P."/>
            <person name="Hamodrakas S.J."/>
            <person name="Hansson B.S."/>
            <person name="Huguet E."/>
            <person name="Jermiin L.S."/>
            <person name="Lan Q."/>
            <person name="Lehman H.K."/>
            <person name="Lorenzen M."/>
            <person name="Merzendorfer H."/>
            <person name="Michalopoulos I."/>
            <person name="Morton D.B."/>
            <person name="Muthukrishnan S."/>
            <person name="Oakeshott J.G."/>
            <person name="Palmer W."/>
            <person name="Park Y."/>
            <person name="Passarelli A.L."/>
            <person name="Rozas J."/>
            <person name="Schwartz L.M."/>
            <person name="Smith W."/>
            <person name="Southgate A."/>
            <person name="Vilcinskas A."/>
            <person name="Vogt R."/>
            <person name="Wang P."/>
            <person name="Werren J."/>
            <person name="Yu X.Q."/>
            <person name="Zhou J.J."/>
            <person name="Brown S.J."/>
            <person name="Scherer S.E."/>
            <person name="Richards S."/>
            <person name="Blissard G.W."/>
        </authorList>
    </citation>
    <scope>NUCLEOTIDE SEQUENCE</scope>
</reference>
<evidence type="ECO:0000256" key="9">
    <source>
        <dbReference type="ARBA" id="ARBA00023170"/>
    </source>
</evidence>
<keyword evidence="10" id="KW-0325">Glycoprotein</keyword>
<evidence type="ECO:0000256" key="4">
    <source>
        <dbReference type="ARBA" id="ARBA00022475"/>
    </source>
</evidence>
<dbReference type="Gene3D" id="1.10.287.70">
    <property type="match status" value="1"/>
</dbReference>
<dbReference type="AlphaFoldDB" id="A0A5K8B1J4"/>
<dbReference type="GO" id="GO:0015276">
    <property type="term" value="F:ligand-gated monoatomic ion channel activity"/>
    <property type="evidence" value="ECO:0007669"/>
    <property type="project" value="InterPro"/>
</dbReference>
<feature type="transmembrane region" description="Helical" evidence="13">
    <location>
        <begin position="322"/>
        <end position="341"/>
    </location>
</feature>
<keyword evidence="9 16" id="KW-0675">Receptor</keyword>
<feature type="transmembrane region" description="Helical" evidence="13">
    <location>
        <begin position="571"/>
        <end position="590"/>
    </location>
</feature>
<dbReference type="EMBL" id="JH668332">
    <property type="protein sequence ID" value="KAG6446447.1"/>
    <property type="molecule type" value="Genomic_DNA"/>
</dbReference>
<dbReference type="SUPFAM" id="SSF53850">
    <property type="entry name" value="Periplasmic binding protein-like II"/>
    <property type="match status" value="1"/>
</dbReference>
<evidence type="ECO:0000256" key="12">
    <source>
        <dbReference type="ARBA" id="ARBA00023303"/>
    </source>
</evidence>
<dbReference type="InterPro" id="IPR001320">
    <property type="entry name" value="Iontro_rcpt_C"/>
</dbReference>
<evidence type="ECO:0000256" key="7">
    <source>
        <dbReference type="ARBA" id="ARBA00023065"/>
    </source>
</evidence>
<organism evidence="16">
    <name type="scientific">Manduca sexta</name>
    <name type="common">Tobacco hawkmoth</name>
    <name type="synonym">Tobacco hornworm</name>
    <dbReference type="NCBI Taxonomy" id="7130"/>
    <lineage>
        <taxon>Eukaryota</taxon>
        <taxon>Metazoa</taxon>
        <taxon>Ecdysozoa</taxon>
        <taxon>Arthropoda</taxon>
        <taxon>Hexapoda</taxon>
        <taxon>Insecta</taxon>
        <taxon>Pterygota</taxon>
        <taxon>Neoptera</taxon>
        <taxon>Endopterygota</taxon>
        <taxon>Lepidoptera</taxon>
        <taxon>Glossata</taxon>
        <taxon>Ditrysia</taxon>
        <taxon>Bombycoidea</taxon>
        <taxon>Sphingidae</taxon>
        <taxon>Sphinginae</taxon>
        <taxon>Sphingini</taxon>
        <taxon>Manduca</taxon>
    </lineage>
</organism>
<dbReference type="OrthoDB" id="8182981at2759"/>
<evidence type="ECO:0000259" key="15">
    <source>
        <dbReference type="Pfam" id="PF10613"/>
    </source>
</evidence>
<evidence type="ECO:0000256" key="3">
    <source>
        <dbReference type="ARBA" id="ARBA00022448"/>
    </source>
</evidence>
<dbReference type="EMBL" id="JH668332">
    <property type="protein sequence ID" value="KAG6446448.1"/>
    <property type="molecule type" value="Genomic_DNA"/>
</dbReference>
<dbReference type="GO" id="GO:0050906">
    <property type="term" value="P:detection of stimulus involved in sensory perception"/>
    <property type="evidence" value="ECO:0007669"/>
    <property type="project" value="UniProtKB-ARBA"/>
</dbReference>
<keyword evidence="12" id="KW-0407">Ion channel</keyword>
<protein>
    <submittedName>
        <fullName evidence="16">Ionotropic receptor 41a</fullName>
    </submittedName>
</protein>
<feature type="transmembrane region" description="Helical" evidence="13">
    <location>
        <begin position="374"/>
        <end position="394"/>
    </location>
</feature>
<evidence type="ECO:0000313" key="18">
    <source>
        <dbReference type="Proteomes" id="UP000791440"/>
    </source>
</evidence>
<evidence type="ECO:0000256" key="10">
    <source>
        <dbReference type="ARBA" id="ARBA00023180"/>
    </source>
</evidence>
<dbReference type="Pfam" id="PF10613">
    <property type="entry name" value="Lig_chan-Glu_bd"/>
    <property type="match status" value="1"/>
</dbReference>
<dbReference type="InterPro" id="IPR019594">
    <property type="entry name" value="Glu/Gly-bd"/>
</dbReference>
<evidence type="ECO:0000256" key="11">
    <source>
        <dbReference type="ARBA" id="ARBA00023286"/>
    </source>
</evidence>
<dbReference type="Gene3D" id="3.40.190.10">
    <property type="entry name" value="Periplasmic binding protein-like II"/>
    <property type="match status" value="1"/>
</dbReference>
<feature type="non-terminal residue" evidence="16">
    <location>
        <position position="1"/>
    </location>
</feature>
<gene>
    <name evidence="16" type="primary">IR41a</name>
    <name evidence="17" type="ORF">O3G_MSEX004462</name>
</gene>
<sequence>MTLTPAQFFSPLELLLHNLVVQYLSDSYCVSVVSETPLNFVFLPSFTYINPNDTDDNNLVEKLLKVSEEGCSDYIVRFQNPQNFMNAFEKVNHLGKVRRSDRKLIFLSIPDVNYRNQALEMLSKVECSFVANILLVLTSDENQCGESFDFVTHKYVGPDSEVNEPLLLDHWNACTQQFDRKANLFPHDMTNMKGKTLKVSCFTYKPYVLLDLDPAVAPLGRDGMELRIVEEFCRWINCNVVIINEDKDQWGEIYENQTGIGIIGSVVEDRADMGITALYSWYEEWQAMDFSISCIRTAITCLAPAPRILASWEMPLLPFSKLMWLAVVITFIYAAIGLLMAQKWSSNKALLIVFGILISQSQHKIGDSWRVRSVIGWLLVAGMILVNAYGAGLASTFTVPKYESSIDTVQDIVDRNMEWGATHDAWIFSLTLSPEPLVKKLVSQFRIHSFEELKKKSFTRSMAFSIEKLPAGYFAIGEYITKDAVLDMQLMLEDFYYEQCVIMMRKSSPYTEKISQLVGRLHESGLMLAWETQVALKYLDYKVQVEVKLSRSKNDVSVTEALNIKLVEGVFILYLIGVISAVILFIGEVLMEYYKSRVHAVIEI</sequence>
<evidence type="ECO:0000256" key="13">
    <source>
        <dbReference type="SAM" id="Phobius"/>
    </source>
</evidence>
<evidence type="ECO:0000256" key="1">
    <source>
        <dbReference type="ARBA" id="ARBA00004651"/>
    </source>
</evidence>
<dbReference type="Proteomes" id="UP000791440">
    <property type="component" value="Unassembled WGS sequence"/>
</dbReference>
<keyword evidence="8 13" id="KW-0472">Membrane</keyword>
<keyword evidence="3" id="KW-0813">Transport</keyword>
<evidence type="ECO:0000313" key="17">
    <source>
        <dbReference type="EMBL" id="KAG6446447.1"/>
    </source>
</evidence>
<keyword evidence="5 13" id="KW-0812">Transmembrane</keyword>
<dbReference type="PANTHER" id="PTHR42643">
    <property type="entry name" value="IONOTROPIC RECEPTOR 20A-RELATED"/>
    <property type="match status" value="1"/>
</dbReference>
<reference evidence="17" key="3">
    <citation type="submission" date="2020-12" db="EMBL/GenBank/DDBJ databases">
        <authorList>
            <person name="Kanost M."/>
        </authorList>
    </citation>
    <scope>NUCLEOTIDE SEQUENCE</scope>
</reference>
<keyword evidence="4" id="KW-1003">Cell membrane</keyword>
<dbReference type="EMBL" id="LN885181">
    <property type="protein sequence ID" value="CUQ99330.1"/>
    <property type="molecule type" value="mRNA"/>
</dbReference>
<evidence type="ECO:0000256" key="8">
    <source>
        <dbReference type="ARBA" id="ARBA00023136"/>
    </source>
</evidence>
<feature type="domain" description="Ionotropic glutamate receptor C-terminal" evidence="14">
    <location>
        <begin position="342"/>
        <end position="578"/>
    </location>
</feature>
<dbReference type="Pfam" id="PF00060">
    <property type="entry name" value="Lig_chan"/>
    <property type="match status" value="1"/>
</dbReference>
<feature type="domain" description="Ionotropic glutamate receptor L-glutamate and glycine-binding" evidence="15">
    <location>
        <begin position="195"/>
        <end position="306"/>
    </location>
</feature>
<evidence type="ECO:0000256" key="5">
    <source>
        <dbReference type="ARBA" id="ARBA00022692"/>
    </source>
</evidence>
<keyword evidence="6 13" id="KW-1133">Transmembrane helix</keyword>
<comment type="similarity">
    <text evidence="2">Belongs to the glutamate-gated ion channel (TC 1.A.10.1) family.</text>
</comment>
<dbReference type="GO" id="GO:0005886">
    <property type="term" value="C:plasma membrane"/>
    <property type="evidence" value="ECO:0007669"/>
    <property type="project" value="UniProtKB-SubCell"/>
</dbReference>
<evidence type="ECO:0000313" key="16">
    <source>
        <dbReference type="EMBL" id="CUQ99330.1"/>
    </source>
</evidence>
<accession>A0A5K8B1J4</accession>
<dbReference type="PANTHER" id="PTHR42643:SF40">
    <property type="entry name" value="IONOTROPIC RECEPTOR 41A-RELATED"/>
    <property type="match status" value="1"/>
</dbReference>
<evidence type="ECO:0000259" key="14">
    <source>
        <dbReference type="Pfam" id="PF00060"/>
    </source>
</evidence>
<evidence type="ECO:0000256" key="2">
    <source>
        <dbReference type="ARBA" id="ARBA00008685"/>
    </source>
</evidence>